<comment type="caution">
    <text evidence="1">The sequence shown here is derived from an EMBL/GenBank/DDBJ whole genome shotgun (WGS) entry which is preliminary data.</text>
</comment>
<organism evidence="1 2">
    <name type="scientific">Candidatus Nitrosotenuis uzonensis</name>
    <dbReference type="NCBI Taxonomy" id="1407055"/>
    <lineage>
        <taxon>Archaea</taxon>
        <taxon>Nitrososphaerota</taxon>
        <taxon>Candidatus Nitrosotenuis</taxon>
    </lineage>
</organism>
<dbReference type="AlphaFoldDB" id="V6AVT7"/>
<proteinExistence type="predicted"/>
<evidence type="ECO:0000313" key="1">
    <source>
        <dbReference type="EMBL" id="CDI06701.1"/>
    </source>
</evidence>
<reference evidence="1 2" key="1">
    <citation type="journal article" date="2013" name="PLoS ONE">
        <title>Enrichment and Genome Sequence of the Group I.1a Ammonia-Oxidizing Archaeon ?Ca. Nitrosotenuis uzonensis? Representing a Clade Globally.</title>
        <authorList>
            <person name="Lebedeva E.V."/>
            <person name="Hatzenpichler R."/>
            <person name="Pelletier E."/>
            <person name="Schuster N."/>
            <person name="Hauzmayer S."/>
            <person name="Bulaev A."/>
            <person name="Grigor'eva N.V."/>
            <person name="Galushko A."/>
            <person name="Schmid M."/>
            <person name="Palatinszky M."/>
            <person name="Le Paslier D."/>
            <person name="Daims H."/>
            <person name="Wagner M."/>
        </authorList>
    </citation>
    <scope>NUCLEOTIDE SEQUENCE [LARGE SCALE GENOMIC DNA]</scope>
    <source>
        <strain evidence="1 2">N4</strain>
    </source>
</reference>
<protein>
    <submittedName>
        <fullName evidence="1">Uncharacterized protein</fullName>
    </submittedName>
</protein>
<accession>V6AVT7</accession>
<dbReference type="Proteomes" id="UP000018159">
    <property type="component" value="Unassembled WGS sequence"/>
</dbReference>
<keyword evidence="2" id="KW-1185">Reference proteome</keyword>
<name>V6AVT7_9ARCH</name>
<sequence length="30" mass="3514">MEIQDITDDGVDKKELYCTKCEFRKTYGPS</sequence>
<dbReference type="EMBL" id="CBTY010000011">
    <property type="protein sequence ID" value="CDI06701.1"/>
    <property type="molecule type" value="Genomic_DNA"/>
</dbReference>
<gene>
    <name evidence="1" type="ORF">NITUZ_60228</name>
</gene>
<evidence type="ECO:0000313" key="2">
    <source>
        <dbReference type="Proteomes" id="UP000018159"/>
    </source>
</evidence>